<dbReference type="EMBL" id="JACSPO010000013">
    <property type="protein sequence ID" value="MBD8063575.1"/>
    <property type="molecule type" value="Genomic_DNA"/>
</dbReference>
<proteinExistence type="predicted"/>
<sequence>MTGGHLERSRLTVLVTEVGPAATGVMVDQFVEMLAGRVTRLRQAVASGEGLRDVSLSLACSAEMLGALALADAATRCRTTDGAAAERALAEVEALAGPTCHALRGARAALSGR</sequence>
<protein>
    <recommendedName>
        <fullName evidence="3">HPt domain-containing protein</fullName>
    </recommendedName>
</protein>
<evidence type="ECO:0008006" key="3">
    <source>
        <dbReference type="Google" id="ProtNLM"/>
    </source>
</evidence>
<dbReference type="Proteomes" id="UP000661894">
    <property type="component" value="Unassembled WGS sequence"/>
</dbReference>
<dbReference type="InterPro" id="IPR036641">
    <property type="entry name" value="HPT_dom_sf"/>
</dbReference>
<gene>
    <name evidence="1" type="ORF">H9624_14730</name>
</gene>
<evidence type="ECO:0000313" key="2">
    <source>
        <dbReference type="Proteomes" id="UP000661894"/>
    </source>
</evidence>
<evidence type="ECO:0000313" key="1">
    <source>
        <dbReference type="EMBL" id="MBD8063575.1"/>
    </source>
</evidence>
<keyword evidence="2" id="KW-1185">Reference proteome</keyword>
<accession>A0ABR8Z5I0</accession>
<dbReference type="Gene3D" id="1.20.120.160">
    <property type="entry name" value="HPT domain"/>
    <property type="match status" value="1"/>
</dbReference>
<organism evidence="1 2">
    <name type="scientific">Oceanitalea stevensii</name>
    <dbReference type="NCBI Taxonomy" id="2763072"/>
    <lineage>
        <taxon>Bacteria</taxon>
        <taxon>Bacillati</taxon>
        <taxon>Actinomycetota</taxon>
        <taxon>Actinomycetes</taxon>
        <taxon>Micrococcales</taxon>
        <taxon>Bogoriellaceae</taxon>
        <taxon>Georgenia</taxon>
    </lineage>
</organism>
<dbReference type="SUPFAM" id="SSF47226">
    <property type="entry name" value="Histidine-containing phosphotransfer domain, HPT domain"/>
    <property type="match status" value="1"/>
</dbReference>
<dbReference type="RefSeq" id="WP_251840674.1">
    <property type="nucleotide sequence ID" value="NZ_JACSPO010000013.1"/>
</dbReference>
<comment type="caution">
    <text evidence="1">The sequence shown here is derived from an EMBL/GenBank/DDBJ whole genome shotgun (WGS) entry which is preliminary data.</text>
</comment>
<name>A0ABR8Z5I0_9MICO</name>
<reference evidence="1 2" key="1">
    <citation type="submission" date="2020-08" db="EMBL/GenBank/DDBJ databases">
        <title>A Genomic Blueprint of the Chicken Gut Microbiome.</title>
        <authorList>
            <person name="Gilroy R."/>
            <person name="Ravi A."/>
            <person name="Getino M."/>
            <person name="Pursley I."/>
            <person name="Horton D.L."/>
            <person name="Alikhan N.-F."/>
            <person name="Baker D."/>
            <person name="Gharbi K."/>
            <person name="Hall N."/>
            <person name="Watson M."/>
            <person name="Adriaenssens E.M."/>
            <person name="Foster-Nyarko E."/>
            <person name="Jarju S."/>
            <person name="Secka A."/>
            <person name="Antonio M."/>
            <person name="Oren A."/>
            <person name="Chaudhuri R."/>
            <person name="La Ragione R.M."/>
            <person name="Hildebrand F."/>
            <person name="Pallen M.J."/>
        </authorList>
    </citation>
    <scope>NUCLEOTIDE SEQUENCE [LARGE SCALE GENOMIC DNA]</scope>
    <source>
        <strain evidence="1 2">Sa1BUA1</strain>
    </source>
</reference>